<proteinExistence type="predicted"/>
<dbReference type="InterPro" id="IPR037165">
    <property type="entry name" value="AldOxase/xan_DH_Mopterin-bd_sf"/>
</dbReference>
<evidence type="ECO:0000313" key="3">
    <source>
        <dbReference type="Proteomes" id="UP000321051"/>
    </source>
</evidence>
<dbReference type="PANTHER" id="PTHR11908:SF157">
    <property type="entry name" value="XANTHINE DEHYDROGENASE SUBUNIT D-RELATED"/>
    <property type="match status" value="1"/>
</dbReference>
<dbReference type="InterPro" id="IPR016208">
    <property type="entry name" value="Ald_Oxase/xanthine_DH-like"/>
</dbReference>
<dbReference type="GO" id="GO:0016491">
    <property type="term" value="F:oxidoreductase activity"/>
    <property type="evidence" value="ECO:0007669"/>
    <property type="project" value="InterPro"/>
</dbReference>
<dbReference type="SUPFAM" id="SSF54665">
    <property type="entry name" value="CO dehydrogenase molybdoprotein N-domain-like"/>
    <property type="match status" value="1"/>
</dbReference>
<dbReference type="Gene3D" id="3.30.365.10">
    <property type="entry name" value="Aldehyde oxidase/xanthine dehydrogenase, molybdopterin binding domain"/>
    <property type="match status" value="5"/>
</dbReference>
<dbReference type="PANTHER" id="PTHR11908">
    <property type="entry name" value="XANTHINE DEHYDROGENASE"/>
    <property type="match status" value="1"/>
</dbReference>
<dbReference type="InterPro" id="IPR036856">
    <property type="entry name" value="Ald_Oxase/Xan_DH_a/b_sf"/>
</dbReference>
<reference evidence="2 3" key="1">
    <citation type="submission" date="2019-07" db="EMBL/GenBank/DDBJ databases">
        <title>Whole genome shotgun sequence of Marinococcus halophilus NBRC 102359.</title>
        <authorList>
            <person name="Hosoyama A."/>
            <person name="Uohara A."/>
            <person name="Ohji S."/>
            <person name="Ichikawa N."/>
        </authorList>
    </citation>
    <scope>NUCLEOTIDE SEQUENCE [LARGE SCALE GENOMIC DNA]</scope>
    <source>
        <strain evidence="2 3">NBRC 102359</strain>
    </source>
</reference>
<dbReference type="Gene3D" id="3.90.1170.50">
    <property type="entry name" value="Aldehyde oxidase/xanthine dehydrogenase, a/b hammerhead"/>
    <property type="match status" value="1"/>
</dbReference>
<dbReference type="InterPro" id="IPR046867">
    <property type="entry name" value="AldOxase/xan_DH_MoCoBD2"/>
</dbReference>
<dbReference type="OrthoDB" id="9759099at2"/>
<dbReference type="Proteomes" id="UP000321051">
    <property type="component" value="Unassembled WGS sequence"/>
</dbReference>
<dbReference type="InterPro" id="IPR008274">
    <property type="entry name" value="AldOxase/xan_DH_MoCoBD1"/>
</dbReference>
<evidence type="ECO:0000259" key="1">
    <source>
        <dbReference type="SMART" id="SM01008"/>
    </source>
</evidence>
<dbReference type="InterPro" id="IPR017609">
    <property type="entry name" value="Xanthine_dehydrogenase_dsu"/>
</dbReference>
<name>A0A510Y2V1_MARHA</name>
<dbReference type="SMART" id="SM01008">
    <property type="entry name" value="Ald_Xan_dh_C"/>
    <property type="match status" value="1"/>
</dbReference>
<accession>A0A510Y2V1</accession>
<keyword evidence="3" id="KW-1185">Reference proteome</keyword>
<dbReference type="InterPro" id="IPR000674">
    <property type="entry name" value="Ald_Oxase/Xan_DH_a/b"/>
</dbReference>
<dbReference type="GO" id="GO:0005506">
    <property type="term" value="F:iron ion binding"/>
    <property type="evidence" value="ECO:0007669"/>
    <property type="project" value="InterPro"/>
</dbReference>
<dbReference type="Pfam" id="PF01315">
    <property type="entry name" value="Ald_Xan_dh_C"/>
    <property type="match status" value="1"/>
</dbReference>
<dbReference type="AlphaFoldDB" id="A0A510Y2V1"/>
<dbReference type="NCBIfam" id="TIGR03196">
    <property type="entry name" value="pucD"/>
    <property type="match status" value="1"/>
</dbReference>
<dbReference type="EMBL" id="BJUN01000002">
    <property type="protein sequence ID" value="GEK57646.1"/>
    <property type="molecule type" value="Genomic_DNA"/>
</dbReference>
<feature type="domain" description="Aldehyde oxidase/xanthine dehydrogenase a/b hammerhead" evidence="1">
    <location>
        <begin position="17"/>
        <end position="123"/>
    </location>
</feature>
<dbReference type="Pfam" id="PF20256">
    <property type="entry name" value="MoCoBD_2"/>
    <property type="match status" value="1"/>
</dbReference>
<comment type="caution">
    <text evidence="2">The sequence shown here is derived from an EMBL/GenBank/DDBJ whole genome shotgun (WGS) entry which is preliminary data.</text>
</comment>
<gene>
    <name evidence="2" type="primary">pucD</name>
    <name evidence="2" type="ORF">MHA01_05510</name>
</gene>
<evidence type="ECO:0000313" key="2">
    <source>
        <dbReference type="EMBL" id="GEK57646.1"/>
    </source>
</evidence>
<protein>
    <submittedName>
        <fullName evidence="2">Putative xanthine dehydrogenase subunit D</fullName>
    </submittedName>
</protein>
<dbReference type="SUPFAM" id="SSF56003">
    <property type="entry name" value="Molybdenum cofactor-binding domain"/>
    <property type="match status" value="1"/>
</dbReference>
<dbReference type="Pfam" id="PF02738">
    <property type="entry name" value="MoCoBD_1"/>
    <property type="match status" value="1"/>
</dbReference>
<dbReference type="STRING" id="1371.GCA_900166605_00537"/>
<sequence length="758" mass="81600">MKQPEYQRRPDAEPKVTGSLKYLTDRFEDHMLIGKVMRSKHPHARIKNIDTSAAEAIPGVYAVLTHKDVPGLNRFGIVMPDQPVFCEDRVRYTGDAVAAAAAESAEAAEKALAAVVVEYEPLPVLDSVEKALSPGAEQLHEMGNILHEAFYTRGDLQQGFADCTCIVEETYQLPRQMHGYMETEGGVVVPGQDGGISVYMATQHGFKDRFQLSRILDTPEEKIRIISSPIGGSFGGKDELNLQPYGALLALKTGRPVQVHNTRKESVRAGLKRHPMAITMRTGADESGRVLAHETTIYADTGAYATLGPAILEFAVEHASGLYPIPNIKTTGVSVFTNNGVAGEFRGFGGNQVTFALEGQMDRLAEKLGMEGGQLRFINMRKPSDAGPLGQEIAPTDGGKMVLDDVAAWQQLPLSNTGEPPWLKNGRGGAVSMHGGGLGYGRLDPSGGRLALTKEGKLEAAFGFEECGQGIVAVIETVMKEAFSCNDEDIEITIGDTSKVPVSGSTTASRGTGMIWTAVENMKALFSRQLLTEASRVTGTAAADLYLGAGGIHKSGTESSLFLSYKALAEYVQAGDIETHTSFDFPVTPDEIDSGHYLYSFGGVSAEVEVNLLTGAVRVLDLKQSVSAGPVVYPQGYRGQIEGGGIMALGYTLMEDAVMEEGRYQTENFDTYLMPGVKDLPDNVTVKPREEVMEGDTYGPRGVGEIGTIAVAPAIAEAIYQAIGARPKKLPVSREWILHQIQQRGLLPWNKPEKMLGG</sequence>
<organism evidence="2 3">
    <name type="scientific">Marinococcus halophilus</name>
    <dbReference type="NCBI Taxonomy" id="1371"/>
    <lineage>
        <taxon>Bacteria</taxon>
        <taxon>Bacillati</taxon>
        <taxon>Bacillota</taxon>
        <taxon>Bacilli</taxon>
        <taxon>Bacillales</taxon>
        <taxon>Bacillaceae</taxon>
        <taxon>Marinococcus</taxon>
    </lineage>
</organism>
<dbReference type="RefSeq" id="WP_094907572.1">
    <property type="nucleotide sequence ID" value="NZ_BJUN01000002.1"/>
</dbReference>